<name>S3C1G1_9BURK</name>
<feature type="compositionally biased region" description="Basic residues" evidence="1">
    <location>
        <begin position="20"/>
        <end position="33"/>
    </location>
</feature>
<dbReference type="PATRIC" id="fig|1203554.3.peg.900"/>
<dbReference type="RefSeq" id="WP_016474206.1">
    <property type="nucleotide sequence ID" value="NZ_KE150480.1"/>
</dbReference>
<sequence>MTTTDVCSGSVEPIDSAGAKPKRLPKERRRRTAVKSEEDRAKKCLTDA</sequence>
<reference evidence="2 3" key="1">
    <citation type="submission" date="2013-04" db="EMBL/GenBank/DDBJ databases">
        <title>The Genome Sequence of Sutterella wadsworthensis HGA0223.</title>
        <authorList>
            <consortium name="The Broad Institute Genomics Platform"/>
            <person name="Earl A."/>
            <person name="Ward D."/>
            <person name="Feldgarden M."/>
            <person name="Gevers D."/>
            <person name="Schmidt T.M."/>
            <person name="Dover J."/>
            <person name="Dai D."/>
            <person name="Walker B."/>
            <person name="Young S."/>
            <person name="Zeng Q."/>
            <person name="Gargeya S."/>
            <person name="Fitzgerald M."/>
            <person name="Haas B."/>
            <person name="Abouelleil A."/>
            <person name="Allen A.W."/>
            <person name="Alvarado L."/>
            <person name="Arachchi H.M."/>
            <person name="Berlin A.M."/>
            <person name="Chapman S.B."/>
            <person name="Gainer-Dewar J."/>
            <person name="Goldberg J."/>
            <person name="Griggs A."/>
            <person name="Gujja S."/>
            <person name="Hansen M."/>
            <person name="Howarth C."/>
            <person name="Imamovic A."/>
            <person name="Ireland A."/>
            <person name="Larimer J."/>
            <person name="McCowan C."/>
            <person name="Murphy C."/>
            <person name="Pearson M."/>
            <person name="Poon T.W."/>
            <person name="Priest M."/>
            <person name="Roberts A."/>
            <person name="Saif S."/>
            <person name="Shea T."/>
            <person name="Sisk P."/>
            <person name="Sykes S."/>
            <person name="Wortman J."/>
            <person name="Nusbaum C."/>
            <person name="Birren B."/>
        </authorList>
    </citation>
    <scope>NUCLEOTIDE SEQUENCE [LARGE SCALE GENOMIC DNA]</scope>
    <source>
        <strain evidence="2 3">HGA0223</strain>
    </source>
</reference>
<dbReference type="AlphaFoldDB" id="S3C1G1"/>
<comment type="caution">
    <text evidence="2">The sequence shown here is derived from an EMBL/GenBank/DDBJ whole genome shotgun (WGS) entry which is preliminary data.</text>
</comment>
<dbReference type="HOGENOM" id="CLU_3158617_0_0_4"/>
<gene>
    <name evidence="2" type="ORF">HMPREF1476_00882</name>
</gene>
<proteinExistence type="predicted"/>
<evidence type="ECO:0000256" key="1">
    <source>
        <dbReference type="SAM" id="MobiDB-lite"/>
    </source>
</evidence>
<protein>
    <submittedName>
        <fullName evidence="2">Uncharacterized protein</fullName>
    </submittedName>
</protein>
<dbReference type="STRING" id="1203554.HMPREF1476_00882"/>
<evidence type="ECO:0000313" key="2">
    <source>
        <dbReference type="EMBL" id="EPE00153.1"/>
    </source>
</evidence>
<feature type="region of interest" description="Disordered" evidence="1">
    <location>
        <begin position="1"/>
        <end position="48"/>
    </location>
</feature>
<dbReference type="Proteomes" id="UP000014400">
    <property type="component" value="Unassembled WGS sequence"/>
</dbReference>
<dbReference type="GeneID" id="64061295"/>
<accession>S3C1G1</accession>
<dbReference type="EMBL" id="ATCF01000012">
    <property type="protein sequence ID" value="EPE00153.1"/>
    <property type="molecule type" value="Genomic_DNA"/>
</dbReference>
<feature type="compositionally biased region" description="Basic and acidic residues" evidence="1">
    <location>
        <begin position="34"/>
        <end position="48"/>
    </location>
</feature>
<keyword evidence="3" id="KW-1185">Reference proteome</keyword>
<organism evidence="2 3">
    <name type="scientific">Sutterella wadsworthensis HGA0223</name>
    <dbReference type="NCBI Taxonomy" id="1203554"/>
    <lineage>
        <taxon>Bacteria</taxon>
        <taxon>Pseudomonadati</taxon>
        <taxon>Pseudomonadota</taxon>
        <taxon>Betaproteobacteria</taxon>
        <taxon>Burkholderiales</taxon>
        <taxon>Sutterellaceae</taxon>
        <taxon>Sutterella</taxon>
    </lineage>
</organism>
<evidence type="ECO:0000313" key="3">
    <source>
        <dbReference type="Proteomes" id="UP000014400"/>
    </source>
</evidence>